<evidence type="ECO:0000313" key="3">
    <source>
        <dbReference type="EMBL" id="GHB96956.1"/>
    </source>
</evidence>
<dbReference type="Pfam" id="PF02470">
    <property type="entry name" value="MlaD"/>
    <property type="match status" value="1"/>
</dbReference>
<dbReference type="PANTHER" id="PTHR33371">
    <property type="entry name" value="INTERMEMBRANE PHOSPHOLIPID TRANSPORT SYSTEM BINDING PROTEIN MLAD-RELATED"/>
    <property type="match status" value="1"/>
</dbReference>
<evidence type="ECO:0000256" key="1">
    <source>
        <dbReference type="SAM" id="Phobius"/>
    </source>
</evidence>
<evidence type="ECO:0000259" key="2">
    <source>
        <dbReference type="Pfam" id="PF02470"/>
    </source>
</evidence>
<feature type="transmembrane region" description="Helical" evidence="1">
    <location>
        <begin position="6"/>
        <end position="25"/>
    </location>
</feature>
<proteinExistence type="predicted"/>
<protein>
    <recommendedName>
        <fullName evidence="2">Mce/MlaD domain-containing protein</fullName>
    </recommendedName>
</protein>
<keyword evidence="1" id="KW-0472">Membrane</keyword>
<name>A0A8J3DFY8_9BACT</name>
<feature type="domain" description="Mce/MlaD" evidence="2">
    <location>
        <begin position="38"/>
        <end position="113"/>
    </location>
</feature>
<dbReference type="InterPro" id="IPR003399">
    <property type="entry name" value="Mce/MlaD"/>
</dbReference>
<keyword evidence="4" id="KW-1185">Reference proteome</keyword>
<keyword evidence="1" id="KW-0812">Transmembrane</keyword>
<evidence type="ECO:0000313" key="4">
    <source>
        <dbReference type="Proteomes" id="UP000642829"/>
    </source>
</evidence>
<accession>A0A8J3DFY8</accession>
<dbReference type="InterPro" id="IPR052336">
    <property type="entry name" value="MlaD_Phospholipid_Transporter"/>
</dbReference>
<reference evidence="3" key="1">
    <citation type="journal article" date="2014" name="Int. J. Syst. Evol. Microbiol.">
        <title>Complete genome sequence of Corynebacterium casei LMG S-19264T (=DSM 44701T), isolated from a smear-ripened cheese.</title>
        <authorList>
            <consortium name="US DOE Joint Genome Institute (JGI-PGF)"/>
            <person name="Walter F."/>
            <person name="Albersmeier A."/>
            <person name="Kalinowski J."/>
            <person name="Ruckert C."/>
        </authorList>
    </citation>
    <scope>NUCLEOTIDE SEQUENCE</scope>
    <source>
        <strain evidence="3">KCTC 12870</strain>
    </source>
</reference>
<keyword evidence="1" id="KW-1133">Transmembrane helix</keyword>
<reference evidence="3" key="2">
    <citation type="submission" date="2020-09" db="EMBL/GenBank/DDBJ databases">
        <authorList>
            <person name="Sun Q."/>
            <person name="Kim S."/>
        </authorList>
    </citation>
    <scope>NUCLEOTIDE SEQUENCE</scope>
    <source>
        <strain evidence="3">KCTC 12870</strain>
    </source>
</reference>
<gene>
    <name evidence="3" type="ORF">GCM10007047_11160</name>
</gene>
<organism evidence="3 4">
    <name type="scientific">Cerasicoccus arenae</name>
    <dbReference type="NCBI Taxonomy" id="424488"/>
    <lineage>
        <taxon>Bacteria</taxon>
        <taxon>Pseudomonadati</taxon>
        <taxon>Verrucomicrobiota</taxon>
        <taxon>Opitutia</taxon>
        <taxon>Puniceicoccales</taxon>
        <taxon>Cerasicoccaceae</taxon>
        <taxon>Cerasicoccus</taxon>
    </lineage>
</organism>
<sequence>MNNASQSIRVGAFFVLGVALIWIAYETLSGARLERTSGYRLDATFDNLQQLKTSDEVRMAGVRIGNVANTRLDGTRAVAVLLIGDEYHIPADSQATITTAGLLGTNYIAIVPGTSPEKLAGGGKIETFATPGFNEVVAEVGKLGERLDQVFAKVEGSLDGLSGLTGGGSDSGEKSGGPGALFSNLNELVVENRDTIKRTLTNFDQISAEIASGQGTIGKLIKDPAAYDQLLATAADIQKTANDASKLIAEAESIMEHVKSGDGALGAIIYDQQTGTDIKMAIANVKDFSSKLNSKDNSLGRFLSDDDLYVQAQDTLSKVNGAVSRFDDSGPITAVGILASALF</sequence>
<comment type="caution">
    <text evidence="3">The sequence shown here is derived from an EMBL/GenBank/DDBJ whole genome shotgun (WGS) entry which is preliminary data.</text>
</comment>
<dbReference type="PANTHER" id="PTHR33371:SF4">
    <property type="entry name" value="INTERMEMBRANE PHOSPHOLIPID TRANSPORT SYSTEM BINDING PROTEIN MLAD"/>
    <property type="match status" value="1"/>
</dbReference>
<dbReference type="EMBL" id="BMXG01000005">
    <property type="protein sequence ID" value="GHB96956.1"/>
    <property type="molecule type" value="Genomic_DNA"/>
</dbReference>
<dbReference type="RefSeq" id="WP_189512754.1">
    <property type="nucleotide sequence ID" value="NZ_BMXG01000005.1"/>
</dbReference>
<dbReference type="AlphaFoldDB" id="A0A8J3DFY8"/>
<dbReference type="Proteomes" id="UP000642829">
    <property type="component" value="Unassembled WGS sequence"/>
</dbReference>